<protein>
    <submittedName>
        <fullName evidence="2">Flagellar biosynthesis protein FlgJ</fullName>
    </submittedName>
</protein>
<keyword evidence="2" id="KW-0969">Cilium</keyword>
<comment type="caution">
    <text evidence="2">The sequence shown here is derived from an EMBL/GenBank/DDBJ whole genome shotgun (WGS) entry which is preliminary data.</text>
</comment>
<name>A0A6I2UDX1_9FIRM</name>
<organism evidence="2 3">
    <name type="scientific">Anaerovibrio slackiae</name>
    <dbReference type="NCBI Taxonomy" id="2652309"/>
    <lineage>
        <taxon>Bacteria</taxon>
        <taxon>Bacillati</taxon>
        <taxon>Bacillota</taxon>
        <taxon>Negativicutes</taxon>
        <taxon>Selenomonadales</taxon>
        <taxon>Selenomonadaceae</taxon>
        <taxon>Anaerovibrio</taxon>
    </lineage>
</organism>
<gene>
    <name evidence="2" type="ORF">FYJ84_02605</name>
</gene>
<accession>A0A6I2UDX1</accession>
<dbReference type="Pfam" id="PF10135">
    <property type="entry name" value="Rod-binding"/>
    <property type="match status" value="1"/>
</dbReference>
<proteinExistence type="predicted"/>
<keyword evidence="3" id="KW-1185">Reference proteome</keyword>
<dbReference type="AlphaFoldDB" id="A0A6I2UDX1"/>
<dbReference type="EMBL" id="VUNR01000003">
    <property type="protein sequence ID" value="MSU07880.1"/>
    <property type="molecule type" value="Genomic_DNA"/>
</dbReference>
<dbReference type="InterPro" id="IPR019301">
    <property type="entry name" value="Flagellar_prot_FlgJ_N"/>
</dbReference>
<feature type="domain" description="Flagellar protein FlgJ N-terminal" evidence="1">
    <location>
        <begin position="71"/>
        <end position="119"/>
    </location>
</feature>
<keyword evidence="2" id="KW-0282">Flagellum</keyword>
<reference evidence="2 3" key="1">
    <citation type="submission" date="2019-08" db="EMBL/GenBank/DDBJ databases">
        <title>In-depth cultivation of the pig gut microbiome towards novel bacterial diversity and tailored functional studies.</title>
        <authorList>
            <person name="Wylensek D."/>
            <person name="Hitch T.C.A."/>
            <person name="Clavel T."/>
        </authorList>
    </citation>
    <scope>NUCLEOTIDE SEQUENCE [LARGE SCALE GENOMIC DNA]</scope>
    <source>
        <strain evidence="2 3">WCA-693-APC-5D-A</strain>
    </source>
</reference>
<evidence type="ECO:0000313" key="3">
    <source>
        <dbReference type="Proteomes" id="UP000433181"/>
    </source>
</evidence>
<sequence length="149" mass="16576">MMQIDNIGTNSILAQQQAQNLQGSKDVDKAKSFADELQAAQKNTLDDPAYQKKLKDACKGFESMFIQLMWKEMRKTVPENSLFGESNGEKIFRDMLDTEMSDRMSEAGGLGLADVMYKQLTAQYQARKDMAARAKASLAAKGRQVDLPG</sequence>
<evidence type="ECO:0000313" key="2">
    <source>
        <dbReference type="EMBL" id="MSU07880.1"/>
    </source>
</evidence>
<keyword evidence="2" id="KW-0966">Cell projection</keyword>
<dbReference type="Proteomes" id="UP000433181">
    <property type="component" value="Unassembled WGS sequence"/>
</dbReference>
<evidence type="ECO:0000259" key="1">
    <source>
        <dbReference type="Pfam" id="PF10135"/>
    </source>
</evidence>